<dbReference type="OrthoDB" id="4870610at2"/>
<evidence type="ECO:0000313" key="1">
    <source>
        <dbReference type="EMBL" id="PXY18268.1"/>
    </source>
</evidence>
<organism evidence="1 2">
    <name type="scientific">Prauserella flavalba</name>
    <dbReference type="NCBI Taxonomy" id="1477506"/>
    <lineage>
        <taxon>Bacteria</taxon>
        <taxon>Bacillati</taxon>
        <taxon>Actinomycetota</taxon>
        <taxon>Actinomycetes</taxon>
        <taxon>Pseudonocardiales</taxon>
        <taxon>Pseudonocardiaceae</taxon>
        <taxon>Prauserella</taxon>
    </lineage>
</organism>
<dbReference type="EMBL" id="MASU01000022">
    <property type="protein sequence ID" value="PXY18268.1"/>
    <property type="molecule type" value="Genomic_DNA"/>
</dbReference>
<comment type="caution">
    <text evidence="1">The sequence shown here is derived from an EMBL/GenBank/DDBJ whole genome shotgun (WGS) entry which is preliminary data.</text>
</comment>
<gene>
    <name evidence="1" type="ORF">BA062_36085</name>
</gene>
<evidence type="ECO:0008006" key="3">
    <source>
        <dbReference type="Google" id="ProtNLM"/>
    </source>
</evidence>
<dbReference type="AlphaFoldDB" id="A0A318L9V9"/>
<keyword evidence="2" id="KW-1185">Reference proteome</keyword>
<proteinExistence type="predicted"/>
<reference evidence="1 2" key="1">
    <citation type="submission" date="2016-07" db="EMBL/GenBank/DDBJ databases">
        <title>Draft genome sequence of Prauserella sp. YIM 121212, isolated from alkaline soil.</title>
        <authorList>
            <person name="Ruckert C."/>
            <person name="Albersmeier A."/>
            <person name="Jiang C.-L."/>
            <person name="Jiang Y."/>
            <person name="Kalinowski J."/>
            <person name="Schneider O."/>
            <person name="Winkler A."/>
            <person name="Zotchev S.B."/>
        </authorList>
    </citation>
    <scope>NUCLEOTIDE SEQUENCE [LARGE SCALE GENOMIC DNA]</scope>
    <source>
        <strain evidence="1 2">YIM 121212</strain>
    </source>
</reference>
<sequence length="321" mass="35123">MVRRRVFEHDDLLRRFPGGVAPRAALVALGMSHSAISRRCRANGPWRRLMLGVVMLTNGTPTRYQLGRAALVHAGADAMITGVEAARIHGVRRLPPDSRVHVLIPHTRRVATRGFAVVERTIHLPEPLVINGLPVAPLARALIDAAHRMDKLSDVRAMITDAVQRQLCHPRELRHELEQGTTIGSALPRIVVEEMDRGVRAAARAWAAQVGRQSKLPEPQWNVELRDGFGALLGVADAYWPDIGLAWAVDAPDFRLDPTGYGRATRERARLAAAGVVVVHTPPVQLRNDPAAVVSDLRAGYVRAVSRPPPDVRTRLGRAAA</sequence>
<name>A0A318L9V9_9PSEU</name>
<evidence type="ECO:0000313" key="2">
    <source>
        <dbReference type="Proteomes" id="UP000247892"/>
    </source>
</evidence>
<dbReference type="Proteomes" id="UP000247892">
    <property type="component" value="Unassembled WGS sequence"/>
</dbReference>
<protein>
    <recommendedName>
        <fullName evidence="3">Transcriptional regulator, AbiEi antitoxin, Type IV TA system</fullName>
    </recommendedName>
</protein>
<accession>A0A318L9V9</accession>